<name>A0ACB0FKP7_RANTA</name>
<sequence>MAAGAPYRLIRELHSKQEATLHLVLTITSASSYSLEVHQETICSKPRALLSEASFCPVYKHDFRTLLYLCNTRGKGPLPSNGRTSVNLGTPKGSELQQIGENQGCANMVAPLANRYAHGAAATPAEGVLFVSTDECPPSVDIQLEVYLNDVDLIKHHQLKIAQIIRKMKMKISQIEVSLLFINVLPLGNISDIRKQTALCKTSWKGSSDPWPGSNPSLPSTQDVLRFLQLLSTTSPCEEEAEHELRSPNGDIDPGFHFPPLLFRLYEDPSGYCGNFRWAQQSGKLNLAAPANPALASPRSL</sequence>
<reference evidence="1" key="1">
    <citation type="submission" date="2023-05" db="EMBL/GenBank/DDBJ databases">
        <authorList>
            <consortium name="ELIXIR-Norway"/>
        </authorList>
    </citation>
    <scope>NUCLEOTIDE SEQUENCE</scope>
</reference>
<proteinExistence type="predicted"/>
<accession>A0ACB0FKP7</accession>
<dbReference type="Proteomes" id="UP001162501">
    <property type="component" value="Chromosome 8"/>
</dbReference>
<dbReference type="EMBL" id="OX596092">
    <property type="protein sequence ID" value="CAI9713073.1"/>
    <property type="molecule type" value="Genomic_DNA"/>
</dbReference>
<protein>
    <submittedName>
        <fullName evidence="1">Uncharacterized protein</fullName>
    </submittedName>
</protein>
<evidence type="ECO:0000313" key="1">
    <source>
        <dbReference type="EMBL" id="CAI9713073.1"/>
    </source>
</evidence>
<evidence type="ECO:0000313" key="2">
    <source>
        <dbReference type="Proteomes" id="UP001162501"/>
    </source>
</evidence>
<gene>
    <name evidence="1" type="ORF">MRATA1EN3_LOCUS24286</name>
</gene>
<organism evidence="1 2">
    <name type="scientific">Rangifer tarandus platyrhynchus</name>
    <name type="common">Svalbard reindeer</name>
    <dbReference type="NCBI Taxonomy" id="3082113"/>
    <lineage>
        <taxon>Eukaryota</taxon>
        <taxon>Metazoa</taxon>
        <taxon>Chordata</taxon>
        <taxon>Craniata</taxon>
        <taxon>Vertebrata</taxon>
        <taxon>Euteleostomi</taxon>
        <taxon>Mammalia</taxon>
        <taxon>Eutheria</taxon>
        <taxon>Laurasiatheria</taxon>
        <taxon>Artiodactyla</taxon>
        <taxon>Ruminantia</taxon>
        <taxon>Pecora</taxon>
        <taxon>Cervidae</taxon>
        <taxon>Odocoileinae</taxon>
        <taxon>Rangifer</taxon>
    </lineage>
</organism>